<name>A0A2L2BPP7_9MICO</name>
<dbReference type="RefSeq" id="WP_158665494.1">
    <property type="nucleotide sequence ID" value="NZ_CP026923.1"/>
</dbReference>
<reference evidence="2 3" key="1">
    <citation type="submission" date="2018-02" db="EMBL/GenBank/DDBJ databases">
        <title>Complete genome of the streamlined marine actinobacterium Pontimonas salivibrio CL-TW6 adapted to coastal planktonic lifestype.</title>
        <authorList>
            <person name="Cho B.C."/>
            <person name="Hardies S.C."/>
            <person name="Jang G.I."/>
            <person name="Hwang C.Y."/>
        </authorList>
    </citation>
    <scope>NUCLEOTIDE SEQUENCE [LARGE SCALE GENOMIC DNA]</scope>
    <source>
        <strain evidence="2 3">CL-TW6</strain>
    </source>
</reference>
<keyword evidence="1" id="KW-1133">Transmembrane helix</keyword>
<keyword evidence="3" id="KW-1185">Reference proteome</keyword>
<dbReference type="EMBL" id="CP026923">
    <property type="protein sequence ID" value="AVG23635.1"/>
    <property type="molecule type" value="Genomic_DNA"/>
</dbReference>
<proteinExistence type="predicted"/>
<keyword evidence="1" id="KW-0472">Membrane</keyword>
<evidence type="ECO:0000313" key="3">
    <source>
        <dbReference type="Proteomes" id="UP000243077"/>
    </source>
</evidence>
<gene>
    <name evidence="2" type="ORF">C3B54_11651</name>
</gene>
<evidence type="ECO:0000256" key="1">
    <source>
        <dbReference type="SAM" id="Phobius"/>
    </source>
</evidence>
<sequence length="58" mass="6546">MNIFLFILSSVIFLASFPMFTYAFVVPEEYAALLFTAGIFTSSAAFWIPMVILGRSER</sequence>
<accession>A0A2L2BPP7</accession>
<protein>
    <submittedName>
        <fullName evidence="2">Uncharacterized protein</fullName>
    </submittedName>
</protein>
<organism evidence="2 3">
    <name type="scientific">Pontimonas salivibrio</name>
    <dbReference type="NCBI Taxonomy" id="1159327"/>
    <lineage>
        <taxon>Bacteria</taxon>
        <taxon>Bacillati</taxon>
        <taxon>Actinomycetota</taxon>
        <taxon>Actinomycetes</taxon>
        <taxon>Micrococcales</taxon>
        <taxon>Microbacteriaceae</taxon>
        <taxon>Pontimonas</taxon>
    </lineage>
</organism>
<dbReference type="OrthoDB" id="5120642at2"/>
<dbReference type="Proteomes" id="UP000243077">
    <property type="component" value="Chromosome"/>
</dbReference>
<dbReference type="AlphaFoldDB" id="A0A2L2BPP7"/>
<dbReference type="KEGG" id="psai:C3B54_11651"/>
<feature type="transmembrane region" description="Helical" evidence="1">
    <location>
        <begin position="33"/>
        <end position="53"/>
    </location>
</feature>
<keyword evidence="1" id="KW-0812">Transmembrane</keyword>
<evidence type="ECO:0000313" key="2">
    <source>
        <dbReference type="EMBL" id="AVG23635.1"/>
    </source>
</evidence>